<dbReference type="Gene3D" id="2.60.120.10">
    <property type="entry name" value="Jelly Rolls"/>
    <property type="match status" value="1"/>
</dbReference>
<dbReference type="SUPFAM" id="SSF51206">
    <property type="entry name" value="cAMP-binding domain-like"/>
    <property type="match status" value="1"/>
</dbReference>
<name>A0A1M4ZZ27_9FLAO</name>
<keyword evidence="2" id="KW-0808">Transferase</keyword>
<evidence type="ECO:0000313" key="3">
    <source>
        <dbReference type="Proteomes" id="UP000184406"/>
    </source>
</evidence>
<dbReference type="InterPro" id="IPR018490">
    <property type="entry name" value="cNMP-bd_dom_sf"/>
</dbReference>
<accession>A0A1M4ZZ27</accession>
<gene>
    <name evidence="2" type="ORF">SAMN03080594_10312</name>
</gene>
<dbReference type="CDD" id="cd00038">
    <property type="entry name" value="CAP_ED"/>
    <property type="match status" value="1"/>
</dbReference>
<keyword evidence="2" id="KW-0418">Kinase</keyword>
<dbReference type="OrthoDB" id="1044733at2"/>
<protein>
    <submittedName>
        <fullName evidence="2">cAMP-binding domain of CRP or a regulatory subunit of cAMP-dependent protein kinases</fullName>
    </submittedName>
</protein>
<dbReference type="InterPro" id="IPR000595">
    <property type="entry name" value="cNMP-bd_dom"/>
</dbReference>
<sequence>MYQKLSAIINSVAPISSKSLAKIQELAEYIDVKKGELITAVGQNNNLEYFILEGICKSFLYTPEGEDVTISFFMSGSIISPCTTRHKDGKSIINIRALTDTVIATIHADEFEQLMVEDLEIRHFGNTVLRNELMGKVQKEIALASLKGKDRLLLLRDNFPNIENLVPHSDIASYLGITTISLSRLRTQS</sequence>
<reference evidence="3" key="1">
    <citation type="submission" date="2016-11" db="EMBL/GenBank/DDBJ databases">
        <authorList>
            <person name="Varghese N."/>
            <person name="Submissions S."/>
        </authorList>
    </citation>
    <scope>NUCLEOTIDE SEQUENCE [LARGE SCALE GENOMIC DNA]</scope>
    <source>
        <strain evidence="3">DSM 17539</strain>
    </source>
</reference>
<dbReference type="InterPro" id="IPR014710">
    <property type="entry name" value="RmlC-like_jellyroll"/>
</dbReference>
<dbReference type="PROSITE" id="PS50042">
    <property type="entry name" value="CNMP_BINDING_3"/>
    <property type="match status" value="1"/>
</dbReference>
<dbReference type="GO" id="GO:0016301">
    <property type="term" value="F:kinase activity"/>
    <property type="evidence" value="ECO:0007669"/>
    <property type="project" value="UniProtKB-KW"/>
</dbReference>
<proteinExistence type="predicted"/>
<keyword evidence="3" id="KW-1185">Reference proteome</keyword>
<evidence type="ECO:0000313" key="2">
    <source>
        <dbReference type="EMBL" id="SHF22982.1"/>
    </source>
</evidence>
<dbReference type="Pfam" id="PF00027">
    <property type="entry name" value="cNMP_binding"/>
    <property type="match status" value="1"/>
</dbReference>
<dbReference type="Proteomes" id="UP000184406">
    <property type="component" value="Unassembled WGS sequence"/>
</dbReference>
<dbReference type="RefSeq" id="WP_072861656.1">
    <property type="nucleotide sequence ID" value="NZ_FQUX01000003.1"/>
</dbReference>
<evidence type="ECO:0000259" key="1">
    <source>
        <dbReference type="PROSITE" id="PS50042"/>
    </source>
</evidence>
<feature type="domain" description="Cyclic nucleotide-binding" evidence="1">
    <location>
        <begin position="8"/>
        <end position="123"/>
    </location>
</feature>
<dbReference type="AlphaFoldDB" id="A0A1M4ZZ27"/>
<organism evidence="2 3">
    <name type="scientific">Arenibacter palladensis</name>
    <dbReference type="NCBI Taxonomy" id="237373"/>
    <lineage>
        <taxon>Bacteria</taxon>
        <taxon>Pseudomonadati</taxon>
        <taxon>Bacteroidota</taxon>
        <taxon>Flavobacteriia</taxon>
        <taxon>Flavobacteriales</taxon>
        <taxon>Flavobacteriaceae</taxon>
        <taxon>Arenibacter</taxon>
    </lineage>
</organism>
<dbReference type="EMBL" id="FQUX01000003">
    <property type="protein sequence ID" value="SHF22982.1"/>
    <property type="molecule type" value="Genomic_DNA"/>
</dbReference>